<evidence type="ECO:0000256" key="8">
    <source>
        <dbReference type="ARBA" id="ARBA00023211"/>
    </source>
</evidence>
<evidence type="ECO:0000256" key="1">
    <source>
        <dbReference type="ARBA" id="ARBA00001936"/>
    </source>
</evidence>
<evidence type="ECO:0000256" key="3">
    <source>
        <dbReference type="ARBA" id="ARBA00012168"/>
    </source>
</evidence>
<evidence type="ECO:0000256" key="10">
    <source>
        <dbReference type="SAM" id="MobiDB-lite"/>
    </source>
</evidence>
<dbReference type="InterPro" id="IPR014033">
    <property type="entry name" value="Arginase"/>
</dbReference>
<keyword evidence="8" id="KW-0464">Manganese</keyword>
<dbReference type="AlphaFoldDB" id="A0A7S0ILN2"/>
<dbReference type="GO" id="GO:0030145">
    <property type="term" value="F:manganese ion binding"/>
    <property type="evidence" value="ECO:0007669"/>
    <property type="project" value="TreeGrafter"/>
</dbReference>
<dbReference type="GO" id="GO:0004053">
    <property type="term" value="F:arginase activity"/>
    <property type="evidence" value="ECO:0007669"/>
    <property type="project" value="UniProtKB-EC"/>
</dbReference>
<name>A0A7S0ILN2_MICPS</name>
<dbReference type="Pfam" id="PF00491">
    <property type="entry name" value="Arginase"/>
    <property type="match status" value="1"/>
</dbReference>
<dbReference type="Gene3D" id="3.40.800.10">
    <property type="entry name" value="Ureohydrolase domain"/>
    <property type="match status" value="1"/>
</dbReference>
<evidence type="ECO:0000256" key="6">
    <source>
        <dbReference type="ARBA" id="ARBA00022723"/>
    </source>
</evidence>
<comment type="similarity">
    <text evidence="9">Belongs to the arginase family.</text>
</comment>
<evidence type="ECO:0000256" key="5">
    <source>
        <dbReference type="ARBA" id="ARBA00022503"/>
    </source>
</evidence>
<keyword evidence="5" id="KW-0056">Arginine metabolism</keyword>
<keyword evidence="6" id="KW-0479">Metal-binding</keyword>
<dbReference type="EC" id="3.5.3.1" evidence="3"/>
<protein>
    <recommendedName>
        <fullName evidence="4">Arginase</fullName>
        <ecNumber evidence="3">3.5.3.1</ecNumber>
    </recommendedName>
</protein>
<dbReference type="InterPro" id="IPR006035">
    <property type="entry name" value="Ureohydrolase"/>
</dbReference>
<reference evidence="11" key="1">
    <citation type="submission" date="2021-01" db="EMBL/GenBank/DDBJ databases">
        <authorList>
            <person name="Corre E."/>
            <person name="Pelletier E."/>
            <person name="Niang G."/>
            <person name="Scheremetjew M."/>
            <person name="Finn R."/>
            <person name="Kale V."/>
            <person name="Holt S."/>
            <person name="Cochrane G."/>
            <person name="Meng A."/>
            <person name="Brown T."/>
            <person name="Cohen L."/>
        </authorList>
    </citation>
    <scope>NUCLEOTIDE SEQUENCE</scope>
    <source>
        <strain evidence="11">CCMP1723</strain>
    </source>
</reference>
<dbReference type="PRINTS" id="PR00116">
    <property type="entry name" value="ARGINASE"/>
</dbReference>
<evidence type="ECO:0000256" key="7">
    <source>
        <dbReference type="ARBA" id="ARBA00022801"/>
    </source>
</evidence>
<organism evidence="11">
    <name type="scientific">Micromonas pusilla</name>
    <name type="common">Picoplanktonic green alga</name>
    <name type="synonym">Chromulina pusilla</name>
    <dbReference type="NCBI Taxonomy" id="38833"/>
    <lineage>
        <taxon>Eukaryota</taxon>
        <taxon>Viridiplantae</taxon>
        <taxon>Chlorophyta</taxon>
        <taxon>Mamiellophyceae</taxon>
        <taxon>Mamiellales</taxon>
        <taxon>Mamiellaceae</taxon>
        <taxon>Micromonas</taxon>
    </lineage>
</organism>
<comment type="cofactor">
    <cofactor evidence="1">
        <name>Mn(2+)</name>
        <dbReference type="ChEBI" id="CHEBI:29035"/>
    </cofactor>
</comment>
<evidence type="ECO:0000313" key="11">
    <source>
        <dbReference type="EMBL" id="CAD8525434.1"/>
    </source>
</evidence>
<evidence type="ECO:0000256" key="4">
    <source>
        <dbReference type="ARBA" id="ARBA00018123"/>
    </source>
</evidence>
<keyword evidence="7" id="KW-0378">Hydrolase</keyword>
<dbReference type="InterPro" id="IPR023696">
    <property type="entry name" value="Ureohydrolase_dom_sf"/>
</dbReference>
<dbReference type="CDD" id="cd09989">
    <property type="entry name" value="Arginase"/>
    <property type="match status" value="1"/>
</dbReference>
<dbReference type="EMBL" id="HBEQ01014124">
    <property type="protein sequence ID" value="CAD8525434.1"/>
    <property type="molecule type" value="Transcribed_RNA"/>
</dbReference>
<dbReference type="GO" id="GO:0005634">
    <property type="term" value="C:nucleus"/>
    <property type="evidence" value="ECO:0007669"/>
    <property type="project" value="TreeGrafter"/>
</dbReference>
<feature type="compositionally biased region" description="Pro residues" evidence="10">
    <location>
        <begin position="110"/>
        <end position="125"/>
    </location>
</feature>
<feature type="region of interest" description="Disordered" evidence="10">
    <location>
        <begin position="102"/>
        <end position="132"/>
    </location>
</feature>
<evidence type="ECO:0000256" key="9">
    <source>
        <dbReference type="PROSITE-ProRule" id="PRU00742"/>
    </source>
</evidence>
<gene>
    <name evidence="11" type="ORF">MCOM1403_LOCUS11374</name>
</gene>
<accession>A0A7S0ILN2</accession>
<sequence>MNAPAVTRIRSNLVVFLFAVFVRALLVVALDASSSTSSGAPLLQAGVPTSFSRGSSKYLAAVLGAPNAAGQRREGVERAPSILRAAGIVNDIRALGWDARDLGDAHEPKPPVPSPLRGSPGPPPTVSRGRKTNAWRDADAAALHEMVARRVHDAKTSGAVPLILGGDHSVAIGSIAGALRDDPALSVIWIDAHADVNTPQVSETGNLHGMSLAMVAGLADRASWPDGAYDWLLKDDDDFHDDRVRRVQPRLDLRRLVYVGLRDVDPPEADRIANLGIKAFTAERVRSLGAQRVARLALDHLRVANGGDALTSLHVSLDVDSLDPTCMKATGTPVSDGLELTDVVDFLRETRRGAAITSADLVELNVEVVDEATRGGYVDTAKGLARALLGEAGCAEPARDNKAVTGWGVTREKSS</sequence>
<comment type="pathway">
    <text evidence="2">Nitrogen metabolism; urea cycle; L-ornithine and urea from L-arginine: step 1/1.</text>
</comment>
<evidence type="ECO:0000256" key="2">
    <source>
        <dbReference type="ARBA" id="ARBA00005098"/>
    </source>
</evidence>
<proteinExistence type="inferred from homology"/>
<dbReference type="GO" id="GO:0005829">
    <property type="term" value="C:cytosol"/>
    <property type="evidence" value="ECO:0007669"/>
    <property type="project" value="TreeGrafter"/>
</dbReference>
<dbReference type="SUPFAM" id="SSF52768">
    <property type="entry name" value="Arginase/deacetylase"/>
    <property type="match status" value="1"/>
</dbReference>
<dbReference type="PANTHER" id="PTHR43782:SF3">
    <property type="entry name" value="ARGINASE"/>
    <property type="match status" value="1"/>
</dbReference>
<dbReference type="GO" id="GO:0006525">
    <property type="term" value="P:arginine metabolic process"/>
    <property type="evidence" value="ECO:0007669"/>
    <property type="project" value="UniProtKB-KW"/>
</dbReference>
<dbReference type="PANTHER" id="PTHR43782">
    <property type="entry name" value="ARGINASE"/>
    <property type="match status" value="1"/>
</dbReference>
<dbReference type="PROSITE" id="PS51409">
    <property type="entry name" value="ARGINASE_2"/>
    <property type="match status" value="1"/>
</dbReference>